<name>A0A3Q9BL98_9LACT</name>
<dbReference type="EMBL" id="CP034465">
    <property type="protein sequence ID" value="AZP04853.1"/>
    <property type="molecule type" value="Genomic_DNA"/>
</dbReference>
<accession>A0A3Q9BL98</accession>
<feature type="transmembrane region" description="Helical" evidence="2">
    <location>
        <begin position="21"/>
        <end position="48"/>
    </location>
</feature>
<proteinExistence type="predicted"/>
<evidence type="ECO:0008006" key="5">
    <source>
        <dbReference type="Google" id="ProtNLM"/>
    </source>
</evidence>
<keyword evidence="2" id="KW-0812">Transmembrane</keyword>
<evidence type="ECO:0000313" key="3">
    <source>
        <dbReference type="EMBL" id="AZP04853.1"/>
    </source>
</evidence>
<evidence type="ECO:0000256" key="1">
    <source>
        <dbReference type="SAM" id="Coils"/>
    </source>
</evidence>
<keyword evidence="4" id="KW-1185">Reference proteome</keyword>
<keyword evidence="1" id="KW-0175">Coiled coil</keyword>
<feature type="transmembrane region" description="Helical" evidence="2">
    <location>
        <begin position="317"/>
        <end position="336"/>
    </location>
</feature>
<dbReference type="Proteomes" id="UP000273326">
    <property type="component" value="Chromosome"/>
</dbReference>
<keyword evidence="2" id="KW-1133">Transmembrane helix</keyword>
<dbReference type="AlphaFoldDB" id="A0A3Q9BL98"/>
<feature type="transmembrane region" description="Helical" evidence="2">
    <location>
        <begin position="100"/>
        <end position="118"/>
    </location>
</feature>
<evidence type="ECO:0000256" key="2">
    <source>
        <dbReference type="SAM" id="Phobius"/>
    </source>
</evidence>
<feature type="transmembrane region" description="Helical" evidence="2">
    <location>
        <begin position="68"/>
        <end position="88"/>
    </location>
</feature>
<protein>
    <recommendedName>
        <fullName evidence="5">CAP-Gly protein</fullName>
    </recommendedName>
</protein>
<reference evidence="4" key="1">
    <citation type="submission" date="2018-12" db="EMBL/GenBank/DDBJ databases">
        <title>Complete genome sequencing of Jeotgalibaca sp. H21T32.</title>
        <authorList>
            <person name="Bae J.-W."/>
            <person name="Lee S.-Y."/>
        </authorList>
    </citation>
    <scope>NUCLEOTIDE SEQUENCE [LARGE SCALE GENOMIC DNA]</scope>
    <source>
        <strain evidence="4">H21T32</strain>
    </source>
</reference>
<dbReference type="RefSeq" id="WP_126110661.1">
    <property type="nucleotide sequence ID" value="NZ_CP034465.1"/>
</dbReference>
<feature type="coiled-coil region" evidence="1">
    <location>
        <begin position="273"/>
        <end position="307"/>
    </location>
</feature>
<keyword evidence="2" id="KW-0472">Membrane</keyword>
<evidence type="ECO:0000313" key="4">
    <source>
        <dbReference type="Proteomes" id="UP000273326"/>
    </source>
</evidence>
<gene>
    <name evidence="3" type="ORF">EJN90_09485</name>
</gene>
<sequence length="349" mass="36441">MERVKTSKGWKKHLVAEAGFNISWGAVIAGVVTFFASLATLSLIGSAIGFGVVEPTSNDPFSGVGTGLLIWTVVMVVLSFMAAGFVAGMAARRVGMLHGFLTWATSVILLIVMLSYVATSALSAVGSLFGSAFSLVGEGASAAASGVETVISEGVDSITGTMEDVDTQELQTQVEDILADTDVPELQPEYLSNELDEARNEVTEAGKDLLTDPENSEEILSSLAESLQSRAEAIGNAADRDAIAEAVSSNTDLTEEEASEATDNIYNGLQTASESAQDLINQAADGIEEAQQQIDQAIEDARVAAEDASNATSKASIWAFVALVLGLILTTISGIWGSDFVGSRAEEIM</sequence>
<dbReference type="OrthoDB" id="2154696at2"/>
<dbReference type="KEGG" id="jeh:EJN90_09485"/>
<organism evidence="3 4">
    <name type="scientific">Jeotgalibaca ciconiae</name>
    <dbReference type="NCBI Taxonomy" id="2496265"/>
    <lineage>
        <taxon>Bacteria</taxon>
        <taxon>Bacillati</taxon>
        <taxon>Bacillota</taxon>
        <taxon>Bacilli</taxon>
        <taxon>Lactobacillales</taxon>
        <taxon>Carnobacteriaceae</taxon>
        <taxon>Jeotgalibaca</taxon>
    </lineage>
</organism>